<feature type="repeat" description="Solcar" evidence="9">
    <location>
        <begin position="89"/>
        <end position="172"/>
    </location>
</feature>
<dbReference type="PROSITE" id="PS50297">
    <property type="entry name" value="ANK_REP_REGION"/>
    <property type="match status" value="1"/>
</dbReference>
<dbReference type="HOGENOM" id="CLU_353391_0_0_1"/>
<dbReference type="Pfam" id="PF00710">
    <property type="entry name" value="Asparaginase"/>
    <property type="match status" value="1"/>
</dbReference>
<dbReference type="InterPro" id="IPR023395">
    <property type="entry name" value="MCP_dom_sf"/>
</dbReference>
<reference evidence="13 14" key="1">
    <citation type="submission" date="2014-04" db="EMBL/GenBank/DDBJ databases">
        <title>A new species of microsporidia sheds light on the evolution of extreme parasitism.</title>
        <authorList>
            <person name="Haag K.L."/>
            <person name="James T.Y."/>
            <person name="Larsson R."/>
            <person name="Schaer T.M."/>
            <person name="Refardt D."/>
            <person name="Pombert J.-F."/>
            <person name="Ebert D."/>
        </authorList>
    </citation>
    <scope>NUCLEOTIDE SEQUENCE [LARGE SCALE GENOMIC DNA]</scope>
    <source>
        <strain evidence="13 14">UGP3</strain>
        <tissue evidence="13">Spores</tissue>
    </source>
</reference>
<dbReference type="RefSeq" id="XP_013236847.1">
    <property type="nucleotide sequence ID" value="XM_013381393.1"/>
</dbReference>
<dbReference type="PRINTS" id="PR00139">
    <property type="entry name" value="ASNGLNASE"/>
</dbReference>
<dbReference type="Proteomes" id="UP000029725">
    <property type="component" value="Unassembled WGS sequence"/>
</dbReference>
<dbReference type="SUPFAM" id="SSF103506">
    <property type="entry name" value="Mitochondrial carrier"/>
    <property type="match status" value="1"/>
</dbReference>
<evidence type="ECO:0000256" key="7">
    <source>
        <dbReference type="PIRSR" id="PIRSR001220-2"/>
    </source>
</evidence>
<dbReference type="InterPro" id="IPR018108">
    <property type="entry name" value="MCP_transmembrane"/>
</dbReference>
<evidence type="ECO:0000313" key="13">
    <source>
        <dbReference type="EMBL" id="KGG50409.1"/>
    </source>
</evidence>
<dbReference type="InterPro" id="IPR036152">
    <property type="entry name" value="Asp/glu_Ase-like_sf"/>
</dbReference>
<evidence type="ECO:0000256" key="8">
    <source>
        <dbReference type="PROSITE-ProRule" id="PRU00023"/>
    </source>
</evidence>
<dbReference type="InterPro" id="IPR027473">
    <property type="entry name" value="L-asparaginase_C"/>
</dbReference>
<name>A0A098VNR5_9MICR</name>
<dbReference type="Gene3D" id="3.40.50.1170">
    <property type="entry name" value="L-asparaginase, N-terminal domain"/>
    <property type="match status" value="1"/>
</dbReference>
<dbReference type="Gene3D" id="1.25.40.20">
    <property type="entry name" value="Ankyrin repeat-containing domain"/>
    <property type="match status" value="1"/>
</dbReference>
<dbReference type="InterPro" id="IPR036770">
    <property type="entry name" value="Ankyrin_rpt-contain_sf"/>
</dbReference>
<comment type="subcellular location">
    <subcellularLocation>
        <location evidence="1">Membrane</location>
        <topology evidence="1">Multi-pass membrane protein</topology>
    </subcellularLocation>
</comment>
<evidence type="ECO:0000256" key="2">
    <source>
        <dbReference type="ARBA" id="ARBA00012920"/>
    </source>
</evidence>
<dbReference type="Pfam" id="PF17763">
    <property type="entry name" value="Asparaginase_C"/>
    <property type="match status" value="1"/>
</dbReference>
<dbReference type="PANTHER" id="PTHR11707">
    <property type="entry name" value="L-ASPARAGINASE"/>
    <property type="match status" value="1"/>
</dbReference>
<dbReference type="PROSITE" id="PS51732">
    <property type="entry name" value="ASN_GLN_ASE_3"/>
    <property type="match status" value="1"/>
</dbReference>
<dbReference type="PIRSF" id="PIRSF001220">
    <property type="entry name" value="L-ASNase_gatD"/>
    <property type="match status" value="1"/>
</dbReference>
<dbReference type="PROSITE" id="PS50920">
    <property type="entry name" value="SOLCAR"/>
    <property type="match status" value="2"/>
</dbReference>
<dbReference type="CDD" id="cd08963">
    <property type="entry name" value="L-asparaginase_I"/>
    <property type="match status" value="1"/>
</dbReference>
<dbReference type="Gene3D" id="3.40.50.40">
    <property type="match status" value="1"/>
</dbReference>
<dbReference type="PIRSF" id="PIRSF500176">
    <property type="entry name" value="L_ASNase"/>
    <property type="match status" value="1"/>
</dbReference>
<dbReference type="VEuPathDB" id="MicrosporidiaDB:DI09_70p40"/>
<feature type="transmembrane region" description="Helical" evidence="10">
    <location>
        <begin position="12"/>
        <end position="35"/>
    </location>
</feature>
<gene>
    <name evidence="13" type="ORF">DI09_70p40</name>
</gene>
<comment type="caution">
    <text evidence="13">The sequence shown here is derived from an EMBL/GenBank/DDBJ whole genome shotgun (WGS) entry which is preliminary data.</text>
</comment>
<evidence type="ECO:0000256" key="3">
    <source>
        <dbReference type="ARBA" id="ARBA00022692"/>
    </source>
</evidence>
<dbReference type="SUPFAM" id="SSF48403">
    <property type="entry name" value="Ankyrin repeat"/>
    <property type="match status" value="1"/>
</dbReference>
<evidence type="ECO:0000259" key="12">
    <source>
        <dbReference type="Pfam" id="PF17763"/>
    </source>
</evidence>
<feature type="repeat" description="Solcar" evidence="9">
    <location>
        <begin position="181"/>
        <end position="265"/>
    </location>
</feature>
<dbReference type="Gene3D" id="1.50.40.10">
    <property type="entry name" value="Mitochondrial carrier domain"/>
    <property type="match status" value="1"/>
</dbReference>
<feature type="binding site" evidence="7">
    <location>
        <begin position="413"/>
        <end position="414"/>
    </location>
    <ligand>
        <name>substrate</name>
    </ligand>
</feature>
<dbReference type="InterPro" id="IPR040919">
    <property type="entry name" value="Asparaginase_C"/>
</dbReference>
<keyword evidence="4" id="KW-0378">Hydrolase</keyword>
<dbReference type="InterPro" id="IPR027474">
    <property type="entry name" value="L-asparaginase_N"/>
</dbReference>
<dbReference type="SMART" id="SM00870">
    <property type="entry name" value="Asparaginase"/>
    <property type="match status" value="1"/>
</dbReference>
<dbReference type="GO" id="GO:0016020">
    <property type="term" value="C:membrane"/>
    <property type="evidence" value="ECO:0007669"/>
    <property type="project" value="UniProtKB-SubCell"/>
</dbReference>
<evidence type="ECO:0000313" key="14">
    <source>
        <dbReference type="Proteomes" id="UP000029725"/>
    </source>
</evidence>
<dbReference type="InterPro" id="IPR006034">
    <property type="entry name" value="Asparaginase/glutaminase-like"/>
</dbReference>
<keyword evidence="6 9" id="KW-0472">Membrane</keyword>
<accession>A0A098VNR5</accession>
<dbReference type="InterPro" id="IPR041725">
    <property type="entry name" value="L-asparaginase_I"/>
</dbReference>
<dbReference type="OrthoDB" id="542841at2759"/>
<sequence>MDECQPSILRRIIASTTAAIITSIVGLVSFLMPIVTPLDVVKVRLQLQHRPTSSSLKVSPLSQLNLCFPSILPQTSYHAVSKSLGASGGTLLFDLFVAIAVSLVSPLELVRTRTQALSISNFRSLKETIYSLSVEINKKGIGTLWRGLIPTLWRDVPFSSIYWLGYEALKAKTAKDFFPNSELKASFMSGFCSGAFAAFLTTPFDVAKTRRQVLERRASSLTAIFREIYHHEGVLGLFKEHDTAEFNGDEAMEFSFKKILVIYTGGTIGMKWTKNKGYIPSPGYFYSELSNLSIANDQKFLRWICSSHRGYESPSDKLYLGPEHHVFPEKTTLSPWLVLPSPYESREETIFSSSVSASSDDDAILEQRVIYKILEHVPLLDSSNMNMDDWFSIACDIETYYPYFDSFVVLHGTDTMAYTASALSFLLENLGKTVIPLAEPRNDALHNFIGSMTIASKYCIPEVTILFGNKLFRGNRVTKFNAMDFNAFSSHNMTPLAELGVDILIKPSSMSKFNVQKNINPNVSILRLFPGIPTPVVESFLKPPIRGVVLETFGTGNAPTNRPELLRLFKEAAERDVVIINISQCGKGIVQNELYETGRFLSSFGIVPGGDMTVECAITKLAYLLGKESPHLSMSKIRQLLGTSLCGELTMPITRPIYSVHDHQQTHTILGDEEHLLKLCVKATNEDSESIIVPAVFERLVSQGAVKVLQNIQQEFPILFSRWILLPIGGEKSTKTLLHLAASLGNPETVCFLLQNGLSVHTLDDEFRTPVRMVSFLTLSSWHLLLQRGISKHLS</sequence>
<protein>
    <recommendedName>
        <fullName evidence="2">asparaginase</fullName>
        <ecNumber evidence="2">3.5.1.1</ecNumber>
    </recommendedName>
</protein>
<feature type="domain" description="Asparaginase/glutaminase C-terminal" evidence="12">
    <location>
        <begin position="522"/>
        <end position="630"/>
    </location>
</feature>
<dbReference type="Pfam" id="PF00153">
    <property type="entry name" value="Mito_carr"/>
    <property type="match status" value="2"/>
</dbReference>
<organism evidence="13 14">
    <name type="scientific">Mitosporidium daphniae</name>
    <dbReference type="NCBI Taxonomy" id="1485682"/>
    <lineage>
        <taxon>Eukaryota</taxon>
        <taxon>Fungi</taxon>
        <taxon>Fungi incertae sedis</taxon>
        <taxon>Microsporidia</taxon>
        <taxon>Mitosporidium</taxon>
    </lineage>
</organism>
<dbReference type="EC" id="3.5.1.1" evidence="2"/>
<dbReference type="PROSITE" id="PS50088">
    <property type="entry name" value="ANK_REPEAT"/>
    <property type="match status" value="1"/>
</dbReference>
<evidence type="ECO:0000256" key="5">
    <source>
        <dbReference type="ARBA" id="ARBA00022989"/>
    </source>
</evidence>
<evidence type="ECO:0000256" key="4">
    <source>
        <dbReference type="ARBA" id="ARBA00022801"/>
    </source>
</evidence>
<keyword evidence="5 10" id="KW-1133">Transmembrane helix</keyword>
<dbReference type="GO" id="GO:0009066">
    <property type="term" value="P:aspartate family amino acid metabolic process"/>
    <property type="evidence" value="ECO:0007669"/>
    <property type="project" value="UniProtKB-ARBA"/>
</dbReference>
<dbReference type="PANTHER" id="PTHR11707:SF28">
    <property type="entry name" value="60 KDA LYSOPHOSPHOLIPASE"/>
    <property type="match status" value="1"/>
</dbReference>
<dbReference type="InterPro" id="IPR002110">
    <property type="entry name" value="Ankyrin_rpt"/>
</dbReference>
<dbReference type="GeneID" id="25260703"/>
<keyword evidence="14" id="KW-1185">Reference proteome</keyword>
<dbReference type="InterPro" id="IPR037152">
    <property type="entry name" value="L-asparaginase_N_sf"/>
</dbReference>
<feature type="repeat" description="ANK" evidence="8">
    <location>
        <begin position="733"/>
        <end position="765"/>
    </location>
</feature>
<dbReference type="GO" id="GO:0004067">
    <property type="term" value="F:asparaginase activity"/>
    <property type="evidence" value="ECO:0007669"/>
    <property type="project" value="UniProtKB-UniRule"/>
</dbReference>
<keyword evidence="8" id="KW-0040">ANK repeat</keyword>
<evidence type="ECO:0000259" key="11">
    <source>
        <dbReference type="Pfam" id="PF00710"/>
    </source>
</evidence>
<feature type="domain" description="L-asparaginase N-terminal" evidence="11">
    <location>
        <begin position="258"/>
        <end position="503"/>
    </location>
</feature>
<keyword evidence="3 9" id="KW-0812">Transmembrane</keyword>
<proteinExistence type="predicted"/>
<dbReference type="EMBL" id="JMKJ01000580">
    <property type="protein sequence ID" value="KGG50409.1"/>
    <property type="molecule type" value="Genomic_DNA"/>
</dbReference>
<evidence type="ECO:0000256" key="9">
    <source>
        <dbReference type="PROSITE-ProRule" id="PRU00282"/>
    </source>
</evidence>
<evidence type="ECO:0000256" key="1">
    <source>
        <dbReference type="ARBA" id="ARBA00004141"/>
    </source>
</evidence>
<dbReference type="FunFam" id="3.40.50.40:FF:000001">
    <property type="entry name" value="L-asparaginase 1"/>
    <property type="match status" value="1"/>
</dbReference>
<dbReference type="SUPFAM" id="SSF53774">
    <property type="entry name" value="Glutaminase/Asparaginase"/>
    <property type="match status" value="1"/>
</dbReference>
<evidence type="ECO:0000256" key="6">
    <source>
        <dbReference type="ARBA" id="ARBA00023136"/>
    </source>
</evidence>
<evidence type="ECO:0000256" key="10">
    <source>
        <dbReference type="SAM" id="Phobius"/>
    </source>
</evidence>
<dbReference type="AlphaFoldDB" id="A0A098VNR5"/>
<feature type="binding site" evidence="7">
    <location>
        <position position="382"/>
    </location>
    <ligand>
        <name>substrate</name>
    </ligand>
</feature>